<evidence type="ECO:0000256" key="1">
    <source>
        <dbReference type="SAM" id="Phobius"/>
    </source>
</evidence>
<reference evidence="2 3" key="1">
    <citation type="journal article" date="2016" name="Nat. Commun.">
        <title>Thousands of microbial genomes shed light on interconnected biogeochemical processes in an aquifer system.</title>
        <authorList>
            <person name="Anantharaman K."/>
            <person name="Brown C.T."/>
            <person name="Hug L.A."/>
            <person name="Sharon I."/>
            <person name="Castelle C.J."/>
            <person name="Probst A.J."/>
            <person name="Thomas B.C."/>
            <person name="Singh A."/>
            <person name="Wilkins M.J."/>
            <person name="Karaoz U."/>
            <person name="Brodie E.L."/>
            <person name="Williams K.H."/>
            <person name="Hubbard S.S."/>
            <person name="Banfield J.F."/>
        </authorList>
    </citation>
    <scope>NUCLEOTIDE SEQUENCE [LARGE SCALE GENOMIC DNA]</scope>
</reference>
<protein>
    <recommendedName>
        <fullName evidence="4">EfeO-type cupredoxin-like domain-containing protein</fullName>
    </recommendedName>
</protein>
<accession>A0A1F5Z6V9</accession>
<keyword evidence="1" id="KW-0812">Transmembrane</keyword>
<dbReference type="Gene3D" id="2.60.40.420">
    <property type="entry name" value="Cupredoxins - blue copper proteins"/>
    <property type="match status" value="1"/>
</dbReference>
<dbReference type="EMBL" id="MFJF01000005">
    <property type="protein sequence ID" value="OGG08176.1"/>
    <property type="molecule type" value="Genomic_DNA"/>
</dbReference>
<evidence type="ECO:0000313" key="3">
    <source>
        <dbReference type="Proteomes" id="UP000177354"/>
    </source>
</evidence>
<name>A0A1F5Z6V9_9BACT</name>
<dbReference type="InterPro" id="IPR008972">
    <property type="entry name" value="Cupredoxin"/>
</dbReference>
<dbReference type="Proteomes" id="UP000177354">
    <property type="component" value="Unassembled WGS sequence"/>
</dbReference>
<evidence type="ECO:0000313" key="2">
    <source>
        <dbReference type="EMBL" id="OGG08176.1"/>
    </source>
</evidence>
<keyword evidence="1" id="KW-0472">Membrane</keyword>
<gene>
    <name evidence="2" type="ORF">A2777_02205</name>
</gene>
<proteinExistence type="predicted"/>
<organism evidence="2 3">
    <name type="scientific">Candidatus Gottesmanbacteria bacterium RIFCSPHIGHO2_01_FULL_40_15</name>
    <dbReference type="NCBI Taxonomy" id="1798376"/>
    <lineage>
        <taxon>Bacteria</taxon>
        <taxon>Candidatus Gottesmaniibacteriota</taxon>
    </lineage>
</organism>
<evidence type="ECO:0008006" key="4">
    <source>
        <dbReference type="Google" id="ProtNLM"/>
    </source>
</evidence>
<sequence>MKKRRIEFIFIGIVIVSGILFLAYTAINDRNGADVSDALKAPVGGAPGEIQNSKNQSDAVRVIMTDNGFDPAIVTVKKGDSVFFENRSGEMMLVASDPHPQHDQYPGFAMKEGTTRGESYYFTFDSSGVWGYHNHLNPEKTGIIVVI</sequence>
<feature type="transmembrane region" description="Helical" evidence="1">
    <location>
        <begin position="7"/>
        <end position="27"/>
    </location>
</feature>
<dbReference type="SUPFAM" id="SSF49503">
    <property type="entry name" value="Cupredoxins"/>
    <property type="match status" value="1"/>
</dbReference>
<keyword evidence="1" id="KW-1133">Transmembrane helix</keyword>
<dbReference type="AlphaFoldDB" id="A0A1F5Z6V9"/>
<comment type="caution">
    <text evidence="2">The sequence shown here is derived from an EMBL/GenBank/DDBJ whole genome shotgun (WGS) entry which is preliminary data.</text>
</comment>